<dbReference type="EMBL" id="CM039429">
    <property type="protein sequence ID" value="KAI4349778.1"/>
    <property type="molecule type" value="Genomic_DNA"/>
</dbReference>
<proteinExistence type="predicted"/>
<dbReference type="Proteomes" id="UP000828941">
    <property type="component" value="Chromosome 4"/>
</dbReference>
<gene>
    <name evidence="1" type="ORF">L6164_010334</name>
</gene>
<protein>
    <submittedName>
        <fullName evidence="1">Uncharacterized protein</fullName>
    </submittedName>
</protein>
<comment type="caution">
    <text evidence="1">The sequence shown here is derived from an EMBL/GenBank/DDBJ whole genome shotgun (WGS) entry which is preliminary data.</text>
</comment>
<name>A0ACB9PMX4_BAUVA</name>
<evidence type="ECO:0000313" key="2">
    <source>
        <dbReference type="Proteomes" id="UP000828941"/>
    </source>
</evidence>
<sequence length="114" mass="13679">MENKIKNSKVEDEELEEEMMMEKFYSTLRNFRDARDRRRKQLDELEKNDKKKRKMKIAKQETTKTSSSWVPSFEREDFTTELELPFIFPTPCDRTGVSKKETHKDVSLDLKLAL</sequence>
<keyword evidence="2" id="KW-1185">Reference proteome</keyword>
<reference evidence="1 2" key="1">
    <citation type="journal article" date="2022" name="DNA Res.">
        <title>Chromosomal-level genome assembly of the orchid tree Bauhinia variegata (Leguminosae; Cercidoideae) supports the allotetraploid origin hypothesis of Bauhinia.</title>
        <authorList>
            <person name="Zhong Y."/>
            <person name="Chen Y."/>
            <person name="Zheng D."/>
            <person name="Pang J."/>
            <person name="Liu Y."/>
            <person name="Luo S."/>
            <person name="Meng S."/>
            <person name="Qian L."/>
            <person name="Wei D."/>
            <person name="Dai S."/>
            <person name="Zhou R."/>
        </authorList>
    </citation>
    <scope>NUCLEOTIDE SEQUENCE [LARGE SCALE GENOMIC DNA]</scope>
    <source>
        <strain evidence="1">BV-YZ2020</strain>
    </source>
</reference>
<organism evidence="1 2">
    <name type="scientific">Bauhinia variegata</name>
    <name type="common">Purple orchid tree</name>
    <name type="synonym">Phanera variegata</name>
    <dbReference type="NCBI Taxonomy" id="167791"/>
    <lineage>
        <taxon>Eukaryota</taxon>
        <taxon>Viridiplantae</taxon>
        <taxon>Streptophyta</taxon>
        <taxon>Embryophyta</taxon>
        <taxon>Tracheophyta</taxon>
        <taxon>Spermatophyta</taxon>
        <taxon>Magnoliopsida</taxon>
        <taxon>eudicotyledons</taxon>
        <taxon>Gunneridae</taxon>
        <taxon>Pentapetalae</taxon>
        <taxon>rosids</taxon>
        <taxon>fabids</taxon>
        <taxon>Fabales</taxon>
        <taxon>Fabaceae</taxon>
        <taxon>Cercidoideae</taxon>
        <taxon>Cercideae</taxon>
        <taxon>Bauhiniinae</taxon>
        <taxon>Bauhinia</taxon>
    </lineage>
</organism>
<accession>A0ACB9PMX4</accession>
<evidence type="ECO:0000313" key="1">
    <source>
        <dbReference type="EMBL" id="KAI4349778.1"/>
    </source>
</evidence>